<sequence>MNANKLYVKANKLYVECKTALLLSPNKLCRRCKPSSMSDQKALCPKIEAHVEIQLYVILKPRSSMSDEIALCQMAGSVSDNCSMSNESKQQSNANQALMSDASSMSNPKSSMSRSRASSVMQRLKTETMSR</sequence>
<dbReference type="Proteomes" id="UP000499080">
    <property type="component" value="Unassembled WGS sequence"/>
</dbReference>
<evidence type="ECO:0000313" key="2">
    <source>
        <dbReference type="EMBL" id="GBN13991.1"/>
    </source>
</evidence>
<accession>A0A4Y2LGR6</accession>
<evidence type="ECO:0000256" key="1">
    <source>
        <dbReference type="SAM" id="MobiDB-lite"/>
    </source>
</evidence>
<feature type="region of interest" description="Disordered" evidence="1">
    <location>
        <begin position="79"/>
        <end position="131"/>
    </location>
</feature>
<name>A0A4Y2LGR6_ARAVE</name>
<protein>
    <submittedName>
        <fullName evidence="2">Uncharacterized protein</fullName>
    </submittedName>
</protein>
<dbReference type="AlphaFoldDB" id="A0A4Y2LGR6"/>
<proteinExistence type="predicted"/>
<dbReference type="EMBL" id="BGPR01005850">
    <property type="protein sequence ID" value="GBN13991.1"/>
    <property type="molecule type" value="Genomic_DNA"/>
</dbReference>
<evidence type="ECO:0000313" key="3">
    <source>
        <dbReference type="Proteomes" id="UP000499080"/>
    </source>
</evidence>
<feature type="compositionally biased region" description="Low complexity" evidence="1">
    <location>
        <begin position="99"/>
        <end position="121"/>
    </location>
</feature>
<organism evidence="2 3">
    <name type="scientific">Araneus ventricosus</name>
    <name type="common">Orbweaver spider</name>
    <name type="synonym">Epeira ventricosa</name>
    <dbReference type="NCBI Taxonomy" id="182803"/>
    <lineage>
        <taxon>Eukaryota</taxon>
        <taxon>Metazoa</taxon>
        <taxon>Ecdysozoa</taxon>
        <taxon>Arthropoda</taxon>
        <taxon>Chelicerata</taxon>
        <taxon>Arachnida</taxon>
        <taxon>Araneae</taxon>
        <taxon>Araneomorphae</taxon>
        <taxon>Entelegynae</taxon>
        <taxon>Araneoidea</taxon>
        <taxon>Araneidae</taxon>
        <taxon>Araneus</taxon>
    </lineage>
</organism>
<reference evidence="2 3" key="1">
    <citation type="journal article" date="2019" name="Sci. Rep.">
        <title>Orb-weaving spider Araneus ventricosus genome elucidates the spidroin gene catalogue.</title>
        <authorList>
            <person name="Kono N."/>
            <person name="Nakamura H."/>
            <person name="Ohtoshi R."/>
            <person name="Moran D.A.P."/>
            <person name="Shinohara A."/>
            <person name="Yoshida Y."/>
            <person name="Fujiwara M."/>
            <person name="Mori M."/>
            <person name="Tomita M."/>
            <person name="Arakawa K."/>
        </authorList>
    </citation>
    <scope>NUCLEOTIDE SEQUENCE [LARGE SCALE GENOMIC DNA]</scope>
</reference>
<feature type="compositionally biased region" description="Polar residues" evidence="1">
    <location>
        <begin position="79"/>
        <end position="98"/>
    </location>
</feature>
<comment type="caution">
    <text evidence="2">The sequence shown here is derived from an EMBL/GenBank/DDBJ whole genome shotgun (WGS) entry which is preliminary data.</text>
</comment>
<keyword evidence="3" id="KW-1185">Reference proteome</keyword>
<gene>
    <name evidence="2" type="ORF">AVEN_100246_1</name>
</gene>